<reference evidence="2" key="1">
    <citation type="journal article" date="2019" name="Int. J. Syst. Evol. Microbiol.">
        <title>The Global Catalogue of Microorganisms (GCM) 10K type strain sequencing project: providing services to taxonomists for standard genome sequencing and annotation.</title>
        <authorList>
            <consortium name="The Broad Institute Genomics Platform"/>
            <consortium name="The Broad Institute Genome Sequencing Center for Infectious Disease"/>
            <person name="Wu L."/>
            <person name="Ma J."/>
        </authorList>
    </citation>
    <scope>NUCLEOTIDE SEQUENCE [LARGE SCALE GENOMIC DNA]</scope>
    <source>
        <strain evidence="2">CCM 8930</strain>
    </source>
</reference>
<name>A0ABW1SH95_9LACO</name>
<comment type="caution">
    <text evidence="1">The sequence shown here is derived from an EMBL/GenBank/DDBJ whole genome shotgun (WGS) entry which is preliminary data.</text>
</comment>
<protein>
    <submittedName>
        <fullName evidence="1">Uncharacterized protein</fullName>
    </submittedName>
</protein>
<organism evidence="1 2">
    <name type="scientific">Lactiplantibacillus nangangensis</name>
    <dbReference type="NCBI Taxonomy" id="2559917"/>
    <lineage>
        <taxon>Bacteria</taxon>
        <taxon>Bacillati</taxon>
        <taxon>Bacillota</taxon>
        <taxon>Bacilli</taxon>
        <taxon>Lactobacillales</taxon>
        <taxon>Lactobacillaceae</taxon>
        <taxon>Lactiplantibacillus</taxon>
    </lineage>
</organism>
<sequence length="42" mass="4704">MKSDIQVASYQHHWSKVISPLTTQRFEDGNVLITGSSKLAMV</sequence>
<evidence type="ECO:0000313" key="1">
    <source>
        <dbReference type="EMBL" id="MFC6200694.1"/>
    </source>
</evidence>
<accession>A0ABW1SH95</accession>
<dbReference type="EMBL" id="JBHSSE010000003">
    <property type="protein sequence ID" value="MFC6200694.1"/>
    <property type="molecule type" value="Genomic_DNA"/>
</dbReference>
<keyword evidence="2" id="KW-1185">Reference proteome</keyword>
<proteinExistence type="predicted"/>
<gene>
    <name evidence="1" type="ORF">ACFP1L_02135</name>
</gene>
<evidence type="ECO:0000313" key="2">
    <source>
        <dbReference type="Proteomes" id="UP001596171"/>
    </source>
</evidence>
<dbReference type="RefSeq" id="WP_263390591.1">
    <property type="nucleotide sequence ID" value="NZ_BJDI01000001.1"/>
</dbReference>
<dbReference type="Proteomes" id="UP001596171">
    <property type="component" value="Unassembled WGS sequence"/>
</dbReference>